<evidence type="ECO:0000313" key="2">
    <source>
        <dbReference type="Proteomes" id="UP000193920"/>
    </source>
</evidence>
<dbReference type="Proteomes" id="UP000193920">
    <property type="component" value="Unassembled WGS sequence"/>
</dbReference>
<accession>A0A1Y2F0W2</accession>
<reference evidence="1 2" key="1">
    <citation type="submission" date="2016-08" db="EMBL/GenBank/DDBJ databases">
        <title>A Parts List for Fungal Cellulosomes Revealed by Comparative Genomics.</title>
        <authorList>
            <consortium name="DOE Joint Genome Institute"/>
            <person name="Haitjema C.H."/>
            <person name="Gilmore S.P."/>
            <person name="Henske J.K."/>
            <person name="Solomon K.V."/>
            <person name="De Groot R."/>
            <person name="Kuo A."/>
            <person name="Mondo S.J."/>
            <person name="Salamov A.A."/>
            <person name="Labutti K."/>
            <person name="Zhao Z."/>
            <person name="Chiniquy J."/>
            <person name="Barry K."/>
            <person name="Brewer H.M."/>
            <person name="Purvine S.O."/>
            <person name="Wright A.T."/>
            <person name="Boxma B."/>
            <person name="Van Alen T."/>
            <person name="Hackstein J.H."/>
            <person name="Baker S.E."/>
            <person name="Grigoriev I.V."/>
            <person name="O'Malley M.A."/>
        </authorList>
    </citation>
    <scope>NUCLEOTIDE SEQUENCE [LARGE SCALE GENOMIC DNA]</scope>
    <source>
        <strain evidence="1 2">G1</strain>
    </source>
</reference>
<keyword evidence="2" id="KW-1185">Reference proteome</keyword>
<dbReference type="OrthoDB" id="2156578at2759"/>
<protein>
    <recommendedName>
        <fullName evidence="3">Mediator complex subunit 11</fullName>
    </recommendedName>
</protein>
<evidence type="ECO:0000313" key="1">
    <source>
        <dbReference type="EMBL" id="ORY77483.1"/>
    </source>
</evidence>
<organism evidence="1 2">
    <name type="scientific">Neocallimastix californiae</name>
    <dbReference type="NCBI Taxonomy" id="1754190"/>
    <lineage>
        <taxon>Eukaryota</taxon>
        <taxon>Fungi</taxon>
        <taxon>Fungi incertae sedis</taxon>
        <taxon>Chytridiomycota</taxon>
        <taxon>Chytridiomycota incertae sedis</taxon>
        <taxon>Neocallimastigomycetes</taxon>
        <taxon>Neocallimastigales</taxon>
        <taxon>Neocallimastigaceae</taxon>
        <taxon>Neocallimastix</taxon>
    </lineage>
</organism>
<dbReference type="AlphaFoldDB" id="A0A1Y2F0W2"/>
<proteinExistence type="predicted"/>
<evidence type="ECO:0008006" key="3">
    <source>
        <dbReference type="Google" id="ProtNLM"/>
    </source>
</evidence>
<comment type="caution">
    <text evidence="1">The sequence shown here is derived from an EMBL/GenBank/DDBJ whole genome shotgun (WGS) entry which is preliminary data.</text>
</comment>
<gene>
    <name evidence="1" type="ORF">LY90DRAFT_92954</name>
</gene>
<name>A0A1Y2F0W2_9FUNG</name>
<dbReference type="EMBL" id="MCOG01000019">
    <property type="protein sequence ID" value="ORY77483.1"/>
    <property type="molecule type" value="Genomic_DNA"/>
</dbReference>
<sequence>MLLKVASQAISILSGDEDENIESNFLSEDKENNNSKFEKLSTQYLELVNDIQIGLRETFRFLTNTDIESSSYITNLPYICNTYGEEKDHEISVKILELVKTKINSILNSMGGSTIPLPISLSSSSIASASGSNFNMTTSLNNKFLNSRFSSNAELIASSLCSSNNNSNANIKVDDEFANDIVMSKKSKLKKEEELMDIDNTNETLNIKLEKNDNEPIKSNNDAMPINNDAMPISTINKNEDNNMKIEKSNNADTVMNLVKDNNESEIPDLDLDF</sequence>